<evidence type="ECO:0000313" key="3">
    <source>
        <dbReference type="Proteomes" id="UP000279336"/>
    </source>
</evidence>
<dbReference type="EMBL" id="RCIW01000020">
    <property type="protein sequence ID" value="RLP07056.1"/>
    <property type="molecule type" value="Genomic_DNA"/>
</dbReference>
<keyword evidence="1" id="KW-1133">Transmembrane helix</keyword>
<evidence type="ECO:0000256" key="1">
    <source>
        <dbReference type="SAM" id="Phobius"/>
    </source>
</evidence>
<dbReference type="AlphaFoldDB" id="A0A8B3FHJ4"/>
<feature type="transmembrane region" description="Helical" evidence="1">
    <location>
        <begin position="122"/>
        <end position="140"/>
    </location>
</feature>
<sequence>MLTRRRQPRIDDRDLDRILGCGGLLTAAWIVLEWDVGEHCLAAAAASTSLVLGCLFWVLGTRESCWLLPAAPAPLLGAVPALGSVPAGAVGLVACLLGALVMVVRRGPGPREQLDRINPKRLVAPAVAAVLVVLVARGWSP</sequence>
<feature type="transmembrane region" description="Helical" evidence="1">
    <location>
        <begin position="79"/>
        <end position="101"/>
    </location>
</feature>
<feature type="transmembrane region" description="Helical" evidence="1">
    <location>
        <begin position="40"/>
        <end position="59"/>
    </location>
</feature>
<evidence type="ECO:0000313" key="2">
    <source>
        <dbReference type="EMBL" id="RLP07056.1"/>
    </source>
</evidence>
<proteinExistence type="predicted"/>
<dbReference type="Proteomes" id="UP000279336">
    <property type="component" value="Unassembled WGS sequence"/>
</dbReference>
<name>A0A8B3FHJ4_9ACTN</name>
<keyword evidence="1" id="KW-0472">Membrane</keyword>
<comment type="caution">
    <text evidence="2">The sequence shown here is derived from an EMBL/GenBank/DDBJ whole genome shotgun (WGS) entry which is preliminary data.</text>
</comment>
<reference evidence="2 3" key="1">
    <citation type="submission" date="2018-10" db="EMBL/GenBank/DDBJ databases">
        <title>Propionibacterium australiense Genome Sequencing and Assembly.</title>
        <authorList>
            <person name="Bernier A.-M."/>
            <person name="Bernard K."/>
        </authorList>
    </citation>
    <scope>NUCLEOTIDE SEQUENCE [LARGE SCALE GENOMIC DNA]</scope>
    <source>
        <strain evidence="2 3">NML98A078</strain>
    </source>
</reference>
<accession>A0A8B3FHJ4</accession>
<protein>
    <submittedName>
        <fullName evidence="2">Uncharacterized protein</fullName>
    </submittedName>
</protein>
<gene>
    <name evidence="2" type="ORF">D7U36_11665</name>
</gene>
<organism evidence="2 3">
    <name type="scientific">Propionibacterium australiense</name>
    <dbReference type="NCBI Taxonomy" id="119981"/>
    <lineage>
        <taxon>Bacteria</taxon>
        <taxon>Bacillati</taxon>
        <taxon>Actinomycetota</taxon>
        <taxon>Actinomycetes</taxon>
        <taxon>Propionibacteriales</taxon>
        <taxon>Propionibacteriaceae</taxon>
        <taxon>Propionibacterium</taxon>
    </lineage>
</organism>
<keyword evidence="1" id="KW-0812">Transmembrane</keyword>